<evidence type="ECO:0000256" key="1">
    <source>
        <dbReference type="ARBA" id="ARBA00004123"/>
    </source>
</evidence>
<evidence type="ECO:0000256" key="4">
    <source>
        <dbReference type="ARBA" id="ARBA00022771"/>
    </source>
</evidence>
<dbReference type="GO" id="GO:0000981">
    <property type="term" value="F:DNA-binding transcription factor activity, RNA polymerase II-specific"/>
    <property type="evidence" value="ECO:0007669"/>
    <property type="project" value="TreeGrafter"/>
</dbReference>
<name>A0A3P6T764_CYLGO</name>
<dbReference type="Pfam" id="PF00096">
    <property type="entry name" value="zf-C2H2"/>
    <property type="match status" value="1"/>
</dbReference>
<keyword evidence="5" id="KW-0862">Zinc</keyword>
<dbReference type="InterPro" id="IPR036236">
    <property type="entry name" value="Znf_C2H2_sf"/>
</dbReference>
<dbReference type="PANTHER" id="PTHR24394">
    <property type="entry name" value="ZINC FINGER PROTEIN"/>
    <property type="match status" value="1"/>
</dbReference>
<evidence type="ECO:0000256" key="5">
    <source>
        <dbReference type="ARBA" id="ARBA00022833"/>
    </source>
</evidence>
<dbReference type="EMBL" id="UYRV01016149">
    <property type="protein sequence ID" value="VDK61678.1"/>
    <property type="molecule type" value="Genomic_DNA"/>
</dbReference>
<evidence type="ECO:0000256" key="3">
    <source>
        <dbReference type="ARBA" id="ARBA00022737"/>
    </source>
</evidence>
<dbReference type="PROSITE" id="PS50157">
    <property type="entry name" value="ZINC_FINGER_C2H2_2"/>
    <property type="match status" value="1"/>
</dbReference>
<organism evidence="9 10">
    <name type="scientific">Cylicostephanus goldi</name>
    <name type="common">Nematode worm</name>
    <dbReference type="NCBI Taxonomy" id="71465"/>
    <lineage>
        <taxon>Eukaryota</taxon>
        <taxon>Metazoa</taxon>
        <taxon>Ecdysozoa</taxon>
        <taxon>Nematoda</taxon>
        <taxon>Chromadorea</taxon>
        <taxon>Rhabditida</taxon>
        <taxon>Rhabditina</taxon>
        <taxon>Rhabditomorpha</taxon>
        <taxon>Strongyloidea</taxon>
        <taxon>Strongylidae</taxon>
        <taxon>Cylicostephanus</taxon>
    </lineage>
</organism>
<keyword evidence="4 7" id="KW-0863">Zinc-finger</keyword>
<dbReference type="OrthoDB" id="8114442at2759"/>
<keyword evidence="6" id="KW-0539">Nucleus</keyword>
<protein>
    <recommendedName>
        <fullName evidence="8">C2H2-type domain-containing protein</fullName>
    </recommendedName>
</protein>
<evidence type="ECO:0000259" key="8">
    <source>
        <dbReference type="PROSITE" id="PS50157"/>
    </source>
</evidence>
<keyword evidence="10" id="KW-1185">Reference proteome</keyword>
<evidence type="ECO:0000256" key="7">
    <source>
        <dbReference type="PROSITE-ProRule" id="PRU00042"/>
    </source>
</evidence>
<dbReference type="AlphaFoldDB" id="A0A3P6T764"/>
<evidence type="ECO:0000256" key="6">
    <source>
        <dbReference type="ARBA" id="ARBA00023242"/>
    </source>
</evidence>
<evidence type="ECO:0000313" key="10">
    <source>
        <dbReference type="Proteomes" id="UP000271889"/>
    </source>
</evidence>
<evidence type="ECO:0000256" key="2">
    <source>
        <dbReference type="ARBA" id="ARBA00022723"/>
    </source>
</evidence>
<comment type="subcellular location">
    <subcellularLocation>
        <location evidence="1">Nucleus</location>
    </subcellularLocation>
</comment>
<feature type="domain" description="C2H2-type" evidence="8">
    <location>
        <begin position="176"/>
        <end position="204"/>
    </location>
</feature>
<dbReference type="GO" id="GO:0005634">
    <property type="term" value="C:nucleus"/>
    <property type="evidence" value="ECO:0007669"/>
    <property type="project" value="UniProtKB-SubCell"/>
</dbReference>
<gene>
    <name evidence="9" type="ORF">CGOC_LOCUS5349</name>
</gene>
<reference evidence="9 10" key="1">
    <citation type="submission" date="2018-11" db="EMBL/GenBank/DDBJ databases">
        <authorList>
            <consortium name="Pathogen Informatics"/>
        </authorList>
    </citation>
    <scope>NUCLEOTIDE SEQUENCE [LARGE SCALE GENOMIC DNA]</scope>
</reference>
<dbReference type="PROSITE" id="PS00028">
    <property type="entry name" value="ZINC_FINGER_C2H2_1"/>
    <property type="match status" value="1"/>
</dbReference>
<accession>A0A3P6T764</accession>
<proteinExistence type="predicted"/>
<dbReference type="GO" id="GO:0008270">
    <property type="term" value="F:zinc ion binding"/>
    <property type="evidence" value="ECO:0007669"/>
    <property type="project" value="UniProtKB-KW"/>
</dbReference>
<dbReference type="PANTHER" id="PTHR24394:SF29">
    <property type="entry name" value="MYONEURIN"/>
    <property type="match status" value="1"/>
</dbReference>
<keyword evidence="2" id="KW-0479">Metal-binding</keyword>
<keyword evidence="3" id="KW-0677">Repeat</keyword>
<dbReference type="InterPro" id="IPR013087">
    <property type="entry name" value="Znf_C2H2_type"/>
</dbReference>
<dbReference type="Proteomes" id="UP000271889">
    <property type="component" value="Unassembled WGS sequence"/>
</dbReference>
<evidence type="ECO:0000313" key="9">
    <source>
        <dbReference type="EMBL" id="VDK61678.1"/>
    </source>
</evidence>
<dbReference type="Gene3D" id="3.30.160.60">
    <property type="entry name" value="Classic Zinc Finger"/>
    <property type="match status" value="1"/>
</dbReference>
<sequence>MDPQLSSQNGVFSLILQRMMLEAHAANGAILSNFGHVYPSGKDISMPLLPLPRGDSRAGNVSPSSQLWRKDSICAHKRQNLEMKISMLKKRKERLVESQRQSDSCPSSAEALRKALADSDEGEISRESSDVKNECILDLVGGTDSEADVGNEQVFKSPHAADVHFKKTHKKPAPPTDCEECGKRFASAFQLREHISIQHLKERNFVCEECGQKFGRRGGWLLFCIVIPYFHAQSKVF</sequence>
<dbReference type="SUPFAM" id="SSF57667">
    <property type="entry name" value="beta-beta-alpha zinc fingers"/>
    <property type="match status" value="1"/>
</dbReference>